<evidence type="ECO:0000256" key="2">
    <source>
        <dbReference type="ARBA" id="ARBA00022729"/>
    </source>
</evidence>
<evidence type="ECO:0000256" key="1">
    <source>
        <dbReference type="ARBA" id="ARBA00010062"/>
    </source>
</evidence>
<dbReference type="InterPro" id="IPR051010">
    <property type="entry name" value="BCAA_transport"/>
</dbReference>
<dbReference type="PANTHER" id="PTHR30483">
    <property type="entry name" value="LEUCINE-SPECIFIC-BINDING PROTEIN"/>
    <property type="match status" value="1"/>
</dbReference>
<dbReference type="InterPro" id="IPR028081">
    <property type="entry name" value="Leu-bd"/>
</dbReference>
<keyword evidence="2 3" id="KW-0732">Signal</keyword>
<dbReference type="PANTHER" id="PTHR30483:SF6">
    <property type="entry name" value="PERIPLASMIC BINDING PROTEIN OF ABC TRANSPORTER FOR NATURAL AMINO ACIDS"/>
    <property type="match status" value="1"/>
</dbReference>
<protein>
    <recommendedName>
        <fullName evidence="4">Leucine-binding protein domain-containing protein</fullName>
    </recommendedName>
</protein>
<dbReference type="SUPFAM" id="SSF53822">
    <property type="entry name" value="Periplasmic binding protein-like I"/>
    <property type="match status" value="1"/>
</dbReference>
<dbReference type="CDD" id="cd06327">
    <property type="entry name" value="PBP1_SBP-like"/>
    <property type="match status" value="1"/>
</dbReference>
<organism evidence="5 6">
    <name type="scientific">Marinospirillum insulare</name>
    <dbReference type="NCBI Taxonomy" id="217169"/>
    <lineage>
        <taxon>Bacteria</taxon>
        <taxon>Pseudomonadati</taxon>
        <taxon>Pseudomonadota</taxon>
        <taxon>Gammaproteobacteria</taxon>
        <taxon>Oceanospirillales</taxon>
        <taxon>Oceanospirillaceae</taxon>
        <taxon>Marinospirillum</taxon>
    </lineage>
</organism>
<evidence type="ECO:0000313" key="5">
    <source>
        <dbReference type="EMBL" id="GLR64926.1"/>
    </source>
</evidence>
<dbReference type="RefSeq" id="WP_027851277.1">
    <property type="nucleotide sequence ID" value="NZ_BSOR01000040.1"/>
</dbReference>
<dbReference type="Pfam" id="PF13458">
    <property type="entry name" value="Peripla_BP_6"/>
    <property type="match status" value="1"/>
</dbReference>
<reference evidence="6" key="1">
    <citation type="journal article" date="2019" name="Int. J. Syst. Evol. Microbiol.">
        <title>The Global Catalogue of Microorganisms (GCM) 10K type strain sequencing project: providing services to taxonomists for standard genome sequencing and annotation.</title>
        <authorList>
            <consortium name="The Broad Institute Genomics Platform"/>
            <consortium name="The Broad Institute Genome Sequencing Center for Infectious Disease"/>
            <person name="Wu L."/>
            <person name="Ma J."/>
        </authorList>
    </citation>
    <scope>NUCLEOTIDE SEQUENCE [LARGE SCALE GENOMIC DNA]</scope>
    <source>
        <strain evidence="6">NBRC 100033</strain>
    </source>
</reference>
<feature type="chain" id="PRO_5046181646" description="Leucine-binding protein domain-containing protein" evidence="3">
    <location>
        <begin position="24"/>
        <end position="403"/>
    </location>
</feature>
<feature type="signal peptide" evidence="3">
    <location>
        <begin position="1"/>
        <end position="23"/>
    </location>
</feature>
<sequence length="403" mass="43140">MKLIKKVLTAAVATAMTAGAAQAAITDNEVRIGYLADMSGTYRDLAGPNGLEALRMAVEDFGGTVNGKKIVVINADDRNSPDVASSTVRQWLESDKVDMVAGLVASSVTIAATKVLEGSDAIGLVNGSAASSITNEHCTPNHIHWAYDTYPLANSTASAIVAEGGKNWFIVTADYAFGHSLENDVRTVVERDGGKVVDTVRHPLATNDFSSYILQAQASGADVVGFANAGGDTVNSVITAGEFGLAQSGQTVAALLFFLNDVHALGVQTAQGIQLVTGWYWDKDKDARAWSDKFYKRTNARPGMVHAGIYSSTMHYLKAVEATGSDNAKVVRAEMAKTKVNDMFTKGGYIREDGRMVHDMYLAQVKTPAESKNEWDLYKIVRTIPADGAFRPLSESKCSLVKK</sequence>
<name>A0ABQ5ZXL7_9GAMM</name>
<dbReference type="InterPro" id="IPR028082">
    <property type="entry name" value="Peripla_BP_I"/>
</dbReference>
<accession>A0ABQ5ZXL7</accession>
<dbReference type="EMBL" id="BSOR01000040">
    <property type="protein sequence ID" value="GLR64926.1"/>
    <property type="molecule type" value="Genomic_DNA"/>
</dbReference>
<keyword evidence="6" id="KW-1185">Reference proteome</keyword>
<feature type="domain" description="Leucine-binding protein" evidence="4">
    <location>
        <begin position="29"/>
        <end position="366"/>
    </location>
</feature>
<proteinExistence type="inferred from homology"/>
<evidence type="ECO:0000256" key="3">
    <source>
        <dbReference type="SAM" id="SignalP"/>
    </source>
</evidence>
<evidence type="ECO:0000259" key="4">
    <source>
        <dbReference type="Pfam" id="PF13458"/>
    </source>
</evidence>
<dbReference type="Gene3D" id="3.40.50.2300">
    <property type="match status" value="2"/>
</dbReference>
<evidence type="ECO:0000313" key="6">
    <source>
        <dbReference type="Proteomes" id="UP001156682"/>
    </source>
</evidence>
<comment type="similarity">
    <text evidence="1">Belongs to the leucine-binding protein family.</text>
</comment>
<comment type="caution">
    <text evidence="5">The sequence shown here is derived from an EMBL/GenBank/DDBJ whole genome shotgun (WGS) entry which is preliminary data.</text>
</comment>
<dbReference type="Proteomes" id="UP001156682">
    <property type="component" value="Unassembled WGS sequence"/>
</dbReference>
<gene>
    <name evidence="5" type="ORF">GCM10007878_23640</name>
</gene>